<keyword evidence="2" id="KW-1185">Reference proteome</keyword>
<proteinExistence type="predicted"/>
<sequence length="253" mass="28433">MLEKDVFEVSTPELPPVTNFTRPTVIVSTSSIGIVPKVDTVRPKPKITNVVTLTEGILPLVEKTKPQISIASASLDNCADAGSSTISKKIALNISEISSTEPQTPEPTGVVTRLQDAQLRAPSRVYPTIREFFHRNELRVAGPRTDCVAASPRYAEFRVVLPITALDRREADLLIYYLTRRIGYLRVTYSFIVLNIRDFEEPYAAVLAVRKEIHQRNDRLNSMMRDVRYRCLFCNAHTGYSTRVTAVMCSKCK</sequence>
<dbReference type="Proteomes" id="UP001239111">
    <property type="component" value="Chromosome 1"/>
</dbReference>
<comment type="caution">
    <text evidence="1">The sequence shown here is derived from an EMBL/GenBank/DDBJ whole genome shotgun (WGS) entry which is preliminary data.</text>
</comment>
<name>A0ACC2PP98_9HYME</name>
<gene>
    <name evidence="1" type="ORF">QAD02_021212</name>
</gene>
<evidence type="ECO:0000313" key="1">
    <source>
        <dbReference type="EMBL" id="KAJ8685419.1"/>
    </source>
</evidence>
<organism evidence="1 2">
    <name type="scientific">Eretmocerus hayati</name>
    <dbReference type="NCBI Taxonomy" id="131215"/>
    <lineage>
        <taxon>Eukaryota</taxon>
        <taxon>Metazoa</taxon>
        <taxon>Ecdysozoa</taxon>
        <taxon>Arthropoda</taxon>
        <taxon>Hexapoda</taxon>
        <taxon>Insecta</taxon>
        <taxon>Pterygota</taxon>
        <taxon>Neoptera</taxon>
        <taxon>Endopterygota</taxon>
        <taxon>Hymenoptera</taxon>
        <taxon>Apocrita</taxon>
        <taxon>Proctotrupomorpha</taxon>
        <taxon>Chalcidoidea</taxon>
        <taxon>Aphelinidae</taxon>
        <taxon>Aphelininae</taxon>
        <taxon>Eretmocerus</taxon>
    </lineage>
</organism>
<accession>A0ACC2PP98</accession>
<reference evidence="1" key="1">
    <citation type="submission" date="2023-04" db="EMBL/GenBank/DDBJ databases">
        <title>A chromosome-level genome assembly of the parasitoid wasp Eretmocerus hayati.</title>
        <authorList>
            <person name="Zhong Y."/>
            <person name="Liu S."/>
            <person name="Liu Y."/>
        </authorList>
    </citation>
    <scope>NUCLEOTIDE SEQUENCE</scope>
    <source>
        <strain evidence="1">ZJU_SS_LIU_2023</strain>
    </source>
</reference>
<protein>
    <submittedName>
        <fullName evidence="1">Uncharacterized protein</fullName>
    </submittedName>
</protein>
<dbReference type="EMBL" id="CM056741">
    <property type="protein sequence ID" value="KAJ8685419.1"/>
    <property type="molecule type" value="Genomic_DNA"/>
</dbReference>
<evidence type="ECO:0000313" key="2">
    <source>
        <dbReference type="Proteomes" id="UP001239111"/>
    </source>
</evidence>